<protein>
    <submittedName>
        <fullName evidence="1">Isocitrate lyase/phosphoenolpyruvate mutase family protein</fullName>
    </submittedName>
</protein>
<dbReference type="SUPFAM" id="SSF51621">
    <property type="entry name" value="Phosphoenolpyruvate/pyruvate domain"/>
    <property type="match status" value="1"/>
</dbReference>
<dbReference type="PANTHER" id="PTHR42905:SF16">
    <property type="entry name" value="CARBOXYPHOSPHONOENOLPYRUVATE PHOSPHONOMUTASE-LIKE PROTEIN (AFU_ORTHOLOGUE AFUA_5G07230)"/>
    <property type="match status" value="1"/>
</dbReference>
<evidence type="ECO:0000313" key="2">
    <source>
        <dbReference type="Proteomes" id="UP000243591"/>
    </source>
</evidence>
<organism evidence="1 2">
    <name type="scientific">Brochothrix thermosphacta</name>
    <name type="common">Microbacterium thermosphactum</name>
    <dbReference type="NCBI Taxonomy" id="2756"/>
    <lineage>
        <taxon>Bacteria</taxon>
        <taxon>Bacillati</taxon>
        <taxon>Bacillota</taxon>
        <taxon>Bacilli</taxon>
        <taxon>Bacillales</taxon>
        <taxon>Listeriaceae</taxon>
        <taxon>Brochothrix</taxon>
    </lineage>
</organism>
<dbReference type="InterPro" id="IPR039556">
    <property type="entry name" value="ICL/PEPM"/>
</dbReference>
<keyword evidence="1" id="KW-0670">Pyruvate</keyword>
<dbReference type="Gene3D" id="3.20.20.60">
    <property type="entry name" value="Phosphoenolpyruvate-binding domains"/>
    <property type="match status" value="1"/>
</dbReference>
<dbReference type="AlphaFoldDB" id="A0A291BX23"/>
<dbReference type="EMBL" id="CP023483">
    <property type="protein sequence ID" value="ATF25778.1"/>
    <property type="molecule type" value="Genomic_DNA"/>
</dbReference>
<dbReference type="CDD" id="cd00377">
    <property type="entry name" value="ICL_PEPM"/>
    <property type="match status" value="1"/>
</dbReference>
<sequence length="267" mass="29471">MWCSEINYDTGRLKMKWGIIMKSTFFEAHHQAQPLILHNCWDVMSAQVISERGPQAVATSSYAIANAWGYEDGEQLPFEQLVWMTKRLVASVNVPVSVDVEGLYAESLAKLEAHATQVIATGVAGINFEDRHPEKGLYTVSEQAKRLEIVSTVAKKAKRPVFINARTDVFLEAGKETKELVATALERALIYADNGADGIFIPGLTDLTLLAEFVKKAPVPVNIMITNNSVSLAEYQAIGVSRISYGPSIYLSQKEAFADSINEWGKM</sequence>
<dbReference type="STRING" id="2756.BFR44_06990"/>
<keyword evidence="2" id="KW-1185">Reference proteome</keyword>
<dbReference type="GO" id="GO:0016829">
    <property type="term" value="F:lyase activity"/>
    <property type="evidence" value="ECO:0007669"/>
    <property type="project" value="UniProtKB-KW"/>
</dbReference>
<dbReference type="PANTHER" id="PTHR42905">
    <property type="entry name" value="PHOSPHOENOLPYRUVATE CARBOXYLASE"/>
    <property type="match status" value="1"/>
</dbReference>
<dbReference type="InterPro" id="IPR040442">
    <property type="entry name" value="Pyrv_kinase-like_dom_sf"/>
</dbReference>
<proteinExistence type="predicted"/>
<name>A0A291BX23_BROTH</name>
<dbReference type="Proteomes" id="UP000243591">
    <property type="component" value="Chromosome"/>
</dbReference>
<evidence type="ECO:0000313" key="1">
    <source>
        <dbReference type="EMBL" id="ATF25778.1"/>
    </source>
</evidence>
<accession>A0A291BX23</accession>
<reference evidence="1 2" key="1">
    <citation type="submission" date="2017-09" db="EMBL/GenBank/DDBJ databases">
        <title>Complete Genome Sequences of Two Strains of the Meat Spoilage Bacterium Brochothrix thermosphacta Isolated from Ground Chicken.</title>
        <authorList>
            <person name="Paoli G.C."/>
            <person name="Wijey C."/>
            <person name="Chen C.-Y."/>
            <person name="Nguyen L."/>
            <person name="Yan X."/>
            <person name="Irwin P.L."/>
        </authorList>
    </citation>
    <scope>NUCLEOTIDE SEQUENCE [LARGE SCALE GENOMIC DNA]</scope>
    <source>
        <strain evidence="1 2">BI</strain>
    </source>
</reference>
<gene>
    <name evidence="1" type="ORF">CNY62_04870</name>
</gene>
<dbReference type="KEGG" id="bths:CNY62_04870"/>
<dbReference type="InterPro" id="IPR015813">
    <property type="entry name" value="Pyrv/PenolPyrv_kinase-like_dom"/>
</dbReference>
<dbReference type="Pfam" id="PF13714">
    <property type="entry name" value="PEP_mutase"/>
    <property type="match status" value="1"/>
</dbReference>
<keyword evidence="1" id="KW-0456">Lyase</keyword>